<keyword evidence="4" id="KW-1185">Reference proteome</keyword>
<organism evidence="3 4">
    <name type="scientific">Trichomonas vaginalis (strain ATCC PRA-98 / G3)</name>
    <dbReference type="NCBI Taxonomy" id="412133"/>
    <lineage>
        <taxon>Eukaryota</taxon>
        <taxon>Metamonada</taxon>
        <taxon>Parabasalia</taxon>
        <taxon>Trichomonadida</taxon>
        <taxon>Trichomonadidae</taxon>
        <taxon>Trichomonas</taxon>
    </lineage>
</organism>
<dbReference type="VEuPathDB" id="TrichDB:TVAG_299150"/>
<dbReference type="Proteomes" id="UP000001542">
    <property type="component" value="Unassembled WGS sequence"/>
</dbReference>
<feature type="domain" description="Saposin B-type" evidence="2">
    <location>
        <begin position="119"/>
        <end position="197"/>
    </location>
</feature>
<dbReference type="InParanoid" id="A2EVP3"/>
<dbReference type="SUPFAM" id="SSF47862">
    <property type="entry name" value="Saposin"/>
    <property type="match status" value="1"/>
</dbReference>
<dbReference type="InterPro" id="IPR011001">
    <property type="entry name" value="Saposin-like"/>
</dbReference>
<dbReference type="AlphaFoldDB" id="A2EVP3"/>
<evidence type="ECO:0000313" key="3">
    <source>
        <dbReference type="EMBL" id="EAY03253.1"/>
    </source>
</evidence>
<dbReference type="Gene3D" id="1.10.225.10">
    <property type="entry name" value="Saposin-like"/>
    <property type="match status" value="1"/>
</dbReference>
<dbReference type="RefSeq" id="XP_001315476.1">
    <property type="nucleotide sequence ID" value="XM_001315441.1"/>
</dbReference>
<reference evidence="3" key="1">
    <citation type="submission" date="2006-10" db="EMBL/GenBank/DDBJ databases">
        <authorList>
            <person name="Amadeo P."/>
            <person name="Zhao Q."/>
            <person name="Wortman J."/>
            <person name="Fraser-Liggett C."/>
            <person name="Carlton J."/>
        </authorList>
    </citation>
    <scope>NUCLEOTIDE SEQUENCE</scope>
    <source>
        <strain evidence="3">G3</strain>
    </source>
</reference>
<dbReference type="PROSITE" id="PS50015">
    <property type="entry name" value="SAP_B"/>
    <property type="match status" value="1"/>
</dbReference>
<dbReference type="InterPro" id="IPR008139">
    <property type="entry name" value="SaposinB_dom"/>
</dbReference>
<evidence type="ECO:0000256" key="1">
    <source>
        <dbReference type="ARBA" id="ARBA00023157"/>
    </source>
</evidence>
<protein>
    <recommendedName>
        <fullName evidence="2">Saposin B-type domain-containing protein</fullName>
    </recommendedName>
</protein>
<gene>
    <name evidence="3" type="ORF">TVAG_299150</name>
</gene>
<keyword evidence="1" id="KW-1015">Disulfide bond</keyword>
<dbReference type="EMBL" id="DS113510">
    <property type="protein sequence ID" value="EAY03253.1"/>
    <property type="molecule type" value="Genomic_DNA"/>
</dbReference>
<sequence>MFLLIVAIRAESEVYKAMKAGFPCKICHSLHKRMHDVDPTKINISRDSFIKECNSMPMSTRGLCHIIALDWYDHIQQNKDVQNACSFSCDSTVRKIKTRKQDKQKPRSRPRSLSLFNYQDDICLACRSTIQCILDMFPEIVAGMPEDQANPLYDACMKVPMFEDRCHLLTQEKVSRVYSYISQNISPYEFCSMFKQC</sequence>
<accession>A2EVP3</accession>
<evidence type="ECO:0000313" key="4">
    <source>
        <dbReference type="Proteomes" id="UP000001542"/>
    </source>
</evidence>
<evidence type="ECO:0000259" key="2">
    <source>
        <dbReference type="PROSITE" id="PS50015"/>
    </source>
</evidence>
<proteinExistence type="predicted"/>
<dbReference type="VEuPathDB" id="TrichDB:TVAGG3_0414530"/>
<reference evidence="3" key="2">
    <citation type="journal article" date="2007" name="Science">
        <title>Draft genome sequence of the sexually transmitted pathogen Trichomonas vaginalis.</title>
        <authorList>
            <person name="Carlton J.M."/>
            <person name="Hirt R.P."/>
            <person name="Silva J.C."/>
            <person name="Delcher A.L."/>
            <person name="Schatz M."/>
            <person name="Zhao Q."/>
            <person name="Wortman J.R."/>
            <person name="Bidwell S.L."/>
            <person name="Alsmark U.C.M."/>
            <person name="Besteiro S."/>
            <person name="Sicheritz-Ponten T."/>
            <person name="Noel C.J."/>
            <person name="Dacks J.B."/>
            <person name="Foster P.G."/>
            <person name="Simillion C."/>
            <person name="Van de Peer Y."/>
            <person name="Miranda-Saavedra D."/>
            <person name="Barton G.J."/>
            <person name="Westrop G.D."/>
            <person name="Mueller S."/>
            <person name="Dessi D."/>
            <person name="Fiori P.L."/>
            <person name="Ren Q."/>
            <person name="Paulsen I."/>
            <person name="Zhang H."/>
            <person name="Bastida-Corcuera F.D."/>
            <person name="Simoes-Barbosa A."/>
            <person name="Brown M.T."/>
            <person name="Hayes R.D."/>
            <person name="Mukherjee M."/>
            <person name="Okumura C.Y."/>
            <person name="Schneider R."/>
            <person name="Smith A.J."/>
            <person name="Vanacova S."/>
            <person name="Villalvazo M."/>
            <person name="Haas B.J."/>
            <person name="Pertea M."/>
            <person name="Feldblyum T.V."/>
            <person name="Utterback T.R."/>
            <person name="Shu C.L."/>
            <person name="Osoegawa K."/>
            <person name="de Jong P.J."/>
            <person name="Hrdy I."/>
            <person name="Horvathova L."/>
            <person name="Zubacova Z."/>
            <person name="Dolezal P."/>
            <person name="Malik S.B."/>
            <person name="Logsdon J.M. Jr."/>
            <person name="Henze K."/>
            <person name="Gupta A."/>
            <person name="Wang C.C."/>
            <person name="Dunne R.L."/>
            <person name="Upcroft J.A."/>
            <person name="Upcroft P."/>
            <person name="White O."/>
            <person name="Salzberg S.L."/>
            <person name="Tang P."/>
            <person name="Chiu C.-H."/>
            <person name="Lee Y.-S."/>
            <person name="Embley T.M."/>
            <person name="Coombs G.H."/>
            <person name="Mottram J.C."/>
            <person name="Tachezy J."/>
            <person name="Fraser-Liggett C.M."/>
            <person name="Johnson P.J."/>
        </authorList>
    </citation>
    <scope>NUCLEOTIDE SEQUENCE [LARGE SCALE GENOMIC DNA]</scope>
    <source>
        <strain evidence="3">G3</strain>
    </source>
</reference>
<name>A2EVP3_TRIV3</name>
<dbReference type="SMR" id="A2EVP3"/>
<dbReference type="KEGG" id="tva:4761095"/>